<dbReference type="AlphaFoldDB" id="A0A7S1B2X9"/>
<dbReference type="EMBL" id="HBFR01000806">
    <property type="protein sequence ID" value="CAD8873320.1"/>
    <property type="molecule type" value="Transcribed_RNA"/>
</dbReference>
<gene>
    <name evidence="1" type="ORF">CHYS00102_LOCUS478</name>
</gene>
<sequence>MSLPTDDHPGGRAVLYDLDVYNRRKVEAFRRVLKGLEAADRIAETFENVDIRSGLLKKIVRRRAPDGGGGCFPRMETELRWFVDRFDGRRAARGNFEPPRGVNEEYDRACDAIEHLEQNLNDYREQMCQMLRTSEWTYANTKEDQRDKYTICLPVSVAVPHDFIVTGKRGSGVKQVIKYCTPIVADLVEQLELAIDRKKEAKEAGLRIIFAKFDSHRPIWAAAAQATAMLDAMGALAEVSR</sequence>
<organism evidence="1">
    <name type="scientific">Corethron hystrix</name>
    <dbReference type="NCBI Taxonomy" id="216773"/>
    <lineage>
        <taxon>Eukaryota</taxon>
        <taxon>Sar</taxon>
        <taxon>Stramenopiles</taxon>
        <taxon>Ochrophyta</taxon>
        <taxon>Bacillariophyta</taxon>
        <taxon>Coscinodiscophyceae</taxon>
        <taxon>Corethrophycidae</taxon>
        <taxon>Corethrales</taxon>
        <taxon>Corethraceae</taxon>
        <taxon>Corethron</taxon>
    </lineage>
</organism>
<protein>
    <submittedName>
        <fullName evidence="1">Uncharacterized protein</fullName>
    </submittedName>
</protein>
<proteinExistence type="predicted"/>
<dbReference type="SUPFAM" id="SSF48334">
    <property type="entry name" value="DNA repair protein MutS, domain III"/>
    <property type="match status" value="1"/>
</dbReference>
<evidence type="ECO:0000313" key="1">
    <source>
        <dbReference type="EMBL" id="CAD8873320.1"/>
    </source>
</evidence>
<reference evidence="1" key="1">
    <citation type="submission" date="2021-01" db="EMBL/GenBank/DDBJ databases">
        <authorList>
            <person name="Corre E."/>
            <person name="Pelletier E."/>
            <person name="Niang G."/>
            <person name="Scheremetjew M."/>
            <person name="Finn R."/>
            <person name="Kale V."/>
            <person name="Holt S."/>
            <person name="Cochrane G."/>
            <person name="Meng A."/>
            <person name="Brown T."/>
            <person name="Cohen L."/>
        </authorList>
    </citation>
    <scope>NUCLEOTIDE SEQUENCE</scope>
    <source>
        <strain evidence="1">308</strain>
    </source>
</reference>
<dbReference type="InterPro" id="IPR036187">
    <property type="entry name" value="DNA_mismatch_repair_MutS_sf"/>
</dbReference>
<accession>A0A7S1B2X9</accession>
<name>A0A7S1B2X9_9STRA</name>
<dbReference type="Gene3D" id="1.10.1420.10">
    <property type="match status" value="1"/>
</dbReference>